<dbReference type="EMBL" id="DXGG01000065">
    <property type="protein sequence ID" value="HIW87006.1"/>
    <property type="molecule type" value="Genomic_DNA"/>
</dbReference>
<dbReference type="InterPro" id="IPR011268">
    <property type="entry name" value="Purine_phosphorylase"/>
</dbReference>
<evidence type="ECO:0000313" key="10">
    <source>
        <dbReference type="EMBL" id="HIW87006.1"/>
    </source>
</evidence>
<dbReference type="InterPro" id="IPR018099">
    <property type="entry name" value="Purine_phosphorylase-2_CS"/>
</dbReference>
<dbReference type="GO" id="GO:0005737">
    <property type="term" value="C:cytoplasm"/>
    <property type="evidence" value="ECO:0007669"/>
    <property type="project" value="TreeGrafter"/>
</dbReference>
<dbReference type="InterPro" id="IPR000845">
    <property type="entry name" value="Nucleoside_phosphorylase_d"/>
</dbReference>
<organism evidence="10 11">
    <name type="scientific">Candidatus Onthomorpha intestinigallinarum</name>
    <dbReference type="NCBI Taxonomy" id="2840880"/>
    <lineage>
        <taxon>Bacteria</taxon>
        <taxon>Pseudomonadati</taxon>
        <taxon>Bacteroidota</taxon>
        <taxon>Bacteroidia</taxon>
        <taxon>Bacteroidales</taxon>
        <taxon>Candidatus Onthomorpha</taxon>
    </lineage>
</organism>
<evidence type="ECO:0000256" key="8">
    <source>
        <dbReference type="PIRSR" id="PIRSR000477-2"/>
    </source>
</evidence>
<keyword evidence="6 7" id="KW-0808">Transferase</keyword>
<feature type="domain" description="Nucleoside phosphorylase" evidence="9">
    <location>
        <begin position="23"/>
        <end position="267"/>
    </location>
</feature>
<dbReference type="CDD" id="cd09009">
    <property type="entry name" value="PNP-EcPNPII_like"/>
    <property type="match status" value="1"/>
</dbReference>
<dbReference type="PROSITE" id="PS01240">
    <property type="entry name" value="PNP_MTAP_2"/>
    <property type="match status" value="1"/>
</dbReference>
<dbReference type="PANTHER" id="PTHR11904">
    <property type="entry name" value="METHYLTHIOADENOSINE/PURINE NUCLEOSIDE PHOSPHORYLASE"/>
    <property type="match status" value="1"/>
</dbReference>
<comment type="function">
    <text evidence="7">The purine nucleoside phosphorylases catalyze the phosphorolytic breakdown of the N-glycosidic bond in the beta-(deoxy)ribonucleoside molecules, with the formation of the corresponding free purine bases and pentose-1-phosphate.</text>
</comment>
<evidence type="ECO:0000256" key="7">
    <source>
        <dbReference type="PIRNR" id="PIRNR000477"/>
    </source>
</evidence>
<evidence type="ECO:0000259" key="9">
    <source>
        <dbReference type="Pfam" id="PF01048"/>
    </source>
</evidence>
<dbReference type="Proteomes" id="UP000824267">
    <property type="component" value="Unassembled WGS sequence"/>
</dbReference>
<gene>
    <name evidence="10" type="ORF">IAC47_01855</name>
</gene>
<dbReference type="NCBIfam" id="NF006054">
    <property type="entry name" value="PRK08202.1"/>
    <property type="match status" value="1"/>
</dbReference>
<evidence type="ECO:0000256" key="3">
    <source>
        <dbReference type="ARBA" id="ARBA00011233"/>
    </source>
</evidence>
<dbReference type="InterPro" id="IPR011270">
    <property type="entry name" value="Pur_Nuc_Pase_Ino/Guo-sp"/>
</dbReference>
<feature type="binding site" evidence="8">
    <location>
        <begin position="79"/>
        <end position="81"/>
    </location>
    <ligand>
        <name>phosphate</name>
        <dbReference type="ChEBI" id="CHEBI:43474"/>
    </ligand>
</feature>
<dbReference type="NCBIfam" id="TIGR01700">
    <property type="entry name" value="PNPH"/>
    <property type="match status" value="1"/>
</dbReference>
<dbReference type="GO" id="GO:0009116">
    <property type="term" value="P:nucleoside metabolic process"/>
    <property type="evidence" value="ECO:0007669"/>
    <property type="project" value="InterPro"/>
</dbReference>
<dbReference type="GO" id="GO:0004731">
    <property type="term" value="F:purine-nucleoside phosphorylase activity"/>
    <property type="evidence" value="ECO:0007669"/>
    <property type="project" value="UniProtKB-EC"/>
</dbReference>
<comment type="caution">
    <text evidence="10">The sequence shown here is derived from an EMBL/GenBank/DDBJ whole genome shotgun (WGS) entry which is preliminary data.</text>
</comment>
<evidence type="ECO:0000256" key="4">
    <source>
        <dbReference type="ARBA" id="ARBA00022553"/>
    </source>
</evidence>
<dbReference type="AlphaFoldDB" id="A0A9D1REY3"/>
<evidence type="ECO:0000256" key="6">
    <source>
        <dbReference type="ARBA" id="ARBA00022679"/>
    </source>
</evidence>
<dbReference type="PANTHER" id="PTHR11904:SF9">
    <property type="entry name" value="PURINE NUCLEOSIDE PHOSPHORYLASE-RELATED"/>
    <property type="match status" value="1"/>
</dbReference>
<sequence length="271" mass="30122">MYEMINESAAFIRSKIDREVQTGIILGSGLGDFVDNIRVCKRIPYREIPHFPVSTVQGHKGELIFGLVNGKGILCMQGRFHYYEGYSMQQVTFPVRVMKQLGVKLLITTNASGGVNPDFKVGDIMFIKDHINLMPNPLIGPNDERLGTRFPSMSTIYDKDILVKAENMAKRMGIAYREGVYLGTSGPSFETPAEYRFFRTIGADTVGMSTVPEVIVASHSGLKVLGMSVISNVFREETIVDCTHEEVLQGVNKAGNSMSLIVEQLIKELDF</sequence>
<feature type="binding site" evidence="8">
    <location>
        <position position="232"/>
    </location>
    <ligand>
        <name>a purine D-ribonucleoside</name>
        <dbReference type="ChEBI" id="CHEBI:142355"/>
    </ligand>
</feature>
<accession>A0A9D1REY3</accession>
<dbReference type="Gene3D" id="3.40.50.1580">
    <property type="entry name" value="Nucleoside phosphorylase domain"/>
    <property type="match status" value="1"/>
</dbReference>
<evidence type="ECO:0000256" key="2">
    <source>
        <dbReference type="ARBA" id="ARBA00006751"/>
    </source>
</evidence>
<comment type="similarity">
    <text evidence="2 7">Belongs to the PNP/MTAP phosphorylase family.</text>
</comment>
<proteinExistence type="inferred from homology"/>
<dbReference type="SUPFAM" id="SSF53167">
    <property type="entry name" value="Purine and uridine phosphorylases"/>
    <property type="match status" value="1"/>
</dbReference>
<reference evidence="10" key="1">
    <citation type="journal article" date="2021" name="PeerJ">
        <title>Extensive microbial diversity within the chicken gut microbiome revealed by metagenomics and culture.</title>
        <authorList>
            <person name="Gilroy R."/>
            <person name="Ravi A."/>
            <person name="Getino M."/>
            <person name="Pursley I."/>
            <person name="Horton D.L."/>
            <person name="Alikhan N.F."/>
            <person name="Baker D."/>
            <person name="Gharbi K."/>
            <person name="Hall N."/>
            <person name="Watson M."/>
            <person name="Adriaenssens E.M."/>
            <person name="Foster-Nyarko E."/>
            <person name="Jarju S."/>
            <person name="Secka A."/>
            <person name="Antonio M."/>
            <person name="Oren A."/>
            <person name="Chaudhuri R.R."/>
            <person name="La Ragione R."/>
            <person name="Hildebrand F."/>
            <person name="Pallen M.J."/>
        </authorList>
    </citation>
    <scope>NUCLEOTIDE SEQUENCE</scope>
    <source>
        <strain evidence="10">Gambia16-930</strain>
    </source>
</reference>
<evidence type="ECO:0000256" key="1">
    <source>
        <dbReference type="ARBA" id="ARBA00005058"/>
    </source>
</evidence>
<feature type="binding site" evidence="8">
    <location>
        <position position="209"/>
    </location>
    <ligand>
        <name>phosphate</name>
        <dbReference type="ChEBI" id="CHEBI:43474"/>
    </ligand>
</feature>
<feature type="binding site" evidence="8">
    <location>
        <position position="190"/>
    </location>
    <ligand>
        <name>a purine D-ribonucleoside</name>
        <dbReference type="ChEBI" id="CHEBI:142355"/>
    </ligand>
</feature>
<dbReference type="EC" id="2.4.2.1" evidence="7"/>
<feature type="binding site" evidence="8">
    <location>
        <position position="28"/>
    </location>
    <ligand>
        <name>phosphate</name>
        <dbReference type="ChEBI" id="CHEBI:43474"/>
    </ligand>
</feature>
<dbReference type="InterPro" id="IPR035994">
    <property type="entry name" value="Nucleoside_phosphorylase_sf"/>
</dbReference>
<dbReference type="FunFam" id="3.40.50.1580:FF:000010">
    <property type="entry name" value="Purine nucleoside phosphorylase"/>
    <property type="match status" value="1"/>
</dbReference>
<comment type="subunit">
    <text evidence="3">Homotrimer.</text>
</comment>
<evidence type="ECO:0000256" key="5">
    <source>
        <dbReference type="ARBA" id="ARBA00022676"/>
    </source>
</evidence>
<name>A0A9D1REY3_9BACT</name>
<feature type="binding site" evidence="8">
    <location>
        <position position="59"/>
    </location>
    <ligand>
        <name>phosphate</name>
        <dbReference type="ChEBI" id="CHEBI:43474"/>
    </ligand>
</feature>
<dbReference type="PIRSF" id="PIRSF000477">
    <property type="entry name" value="PurNPase"/>
    <property type="match status" value="1"/>
</dbReference>
<keyword evidence="5 7" id="KW-0328">Glycosyltransferase</keyword>
<reference evidence="10" key="2">
    <citation type="submission" date="2021-04" db="EMBL/GenBank/DDBJ databases">
        <authorList>
            <person name="Gilroy R."/>
        </authorList>
    </citation>
    <scope>NUCLEOTIDE SEQUENCE</scope>
    <source>
        <strain evidence="10">Gambia16-930</strain>
    </source>
</reference>
<keyword evidence="4" id="KW-0597">Phosphoprotein</keyword>
<dbReference type="NCBIfam" id="TIGR01697">
    <property type="entry name" value="PNPH-PUNA-XAPA"/>
    <property type="match status" value="1"/>
</dbReference>
<feature type="binding site" evidence="8">
    <location>
        <position position="111"/>
    </location>
    <ligand>
        <name>phosphate</name>
        <dbReference type="ChEBI" id="CHEBI:43474"/>
    </ligand>
</feature>
<comment type="pathway">
    <text evidence="1 7">Purine metabolism; purine nucleoside salvage.</text>
</comment>
<protein>
    <recommendedName>
        <fullName evidence="7">Purine nucleoside phosphorylase</fullName>
        <ecNumber evidence="7">2.4.2.1</ecNumber>
    </recommendedName>
    <alternativeName>
        <fullName evidence="7">Inosine-guanosine phosphorylase</fullName>
    </alternativeName>
</protein>
<evidence type="ECO:0000313" key="11">
    <source>
        <dbReference type="Proteomes" id="UP000824267"/>
    </source>
</evidence>
<dbReference type="Pfam" id="PF01048">
    <property type="entry name" value="PNP_UDP_1"/>
    <property type="match status" value="1"/>
</dbReference>